<feature type="signal peptide" evidence="8">
    <location>
        <begin position="1"/>
        <end position="22"/>
    </location>
</feature>
<keyword evidence="5" id="KW-0106">Calcium</keyword>
<evidence type="ECO:0000256" key="1">
    <source>
        <dbReference type="ARBA" id="ARBA00004561"/>
    </source>
</evidence>
<protein>
    <submittedName>
        <fullName evidence="10">PilC/PilY family type IV pilus protein</fullName>
    </submittedName>
</protein>
<accession>A0ABV6FYQ3</accession>
<gene>
    <name evidence="10" type="ORF">ACFFHW_00705</name>
</gene>
<dbReference type="InterPro" id="IPR036465">
    <property type="entry name" value="vWFA_dom_sf"/>
</dbReference>
<keyword evidence="4" id="KW-0479">Metal-binding</keyword>
<sequence>MRIRQFMRRALLLVLLPASGWADDVDIYLPEYQAEGLGGQPQVMVIFDTSFSMGQEEPTDSGSRTRIAIARDIVSDLVRQYPGVNFALTAFNDNYISDCTPQGCVEINNGGRVVQGFPASAIQSGDERQQLLSMVAALQNNASTPLCETMSEVYRYFIGEEVQYGLESGGVPPERDQSPSVEQSGRYVSPLRPCENVYVIYMTDGLPQFDTRANEYVKNLLGPGASCDIYEAAFDERIENCLPQLTAFMANHDLADGENGRPQLAGDQRAYTFTLGFNTDQQLLLDAAQPPDGIERGYYTARNSEQLTRAFGDILGDIIDNEIRQENYSAASNVAGTRNLEGVYRSLFLPRSYLPWTGNLKKFAFESDGSSEKDNISERDLWSRGTTEQQAPGAVMQGGAGARLLDKVVSDSGGYLGNRTNFYTDMGPDGLLDLHAIGADDQRWQTLQTLFEALHPRAAQTLAEAPYGRWDIDMRNLGDWLMGFDVTDASETEARAWMMGDILHSRPLAINYGCAGSLDNCGESDQRLRVFVGTNEGVLHAFDDSSGIEQWAFWPQESAAMAVYRMLNADAVYPWPDGDDDTRYIEQSARYGIDGSPVAWLDYREEVNDSGQRRRRLEEAILTFGFRRGGRGYYGLDVTQMDRPQLKWRAMEKHWGQSWSTPVAAQLRIERRRLNETNTVETPVFMFGGGYDIAYDSGLPAASALGASFNVLNARSGEIVSQLTHNELVDSVAADITPVDRDFDGRPDGAFFGDVGGNVWFADLADSDNWTLRRVATLGRHAGSGAADRRFFNRANLVRTYIDRRPVDLLLIGSGNRAAPLVPSTQNAFYILEVSPWLNGTAAPPPLSDDKLTNVVANDARPLLRVPSSEDARGNERFSDEDARGFKGWRLTLPPGDKVFSDASTVGGSTLFTTYTPTSAASMCEVAAGRSTLFGFRLPRFVVNEQGVRVQQAGEVNQTGMGRYIQDTPSLLVRDEGVSVLGNSAIDAVNSVLKDGGSEDGRSCGDYDAEEGRFSSCRISESVWWRQGQQ</sequence>
<comment type="caution">
    <text evidence="10">The sequence shown here is derived from an EMBL/GenBank/DDBJ whole genome shotgun (WGS) entry which is preliminary data.</text>
</comment>
<dbReference type="Proteomes" id="UP001589814">
    <property type="component" value="Unassembled WGS sequence"/>
</dbReference>
<dbReference type="SUPFAM" id="SSF50998">
    <property type="entry name" value="Quinoprotein alcohol dehydrogenase-like"/>
    <property type="match status" value="1"/>
</dbReference>
<comment type="subcellular location">
    <subcellularLocation>
        <location evidence="1">Fimbrium</location>
    </subcellularLocation>
</comment>
<dbReference type="InterPro" id="IPR008707">
    <property type="entry name" value="B-propeller_PilY1"/>
</dbReference>
<keyword evidence="6" id="KW-0281">Fimbrium</keyword>
<keyword evidence="3" id="KW-1029">Fimbrium biogenesis</keyword>
<organism evidence="10 11">
    <name type="scientific">Kushneria aurantia</name>
    <dbReference type="NCBI Taxonomy" id="504092"/>
    <lineage>
        <taxon>Bacteria</taxon>
        <taxon>Pseudomonadati</taxon>
        <taxon>Pseudomonadota</taxon>
        <taxon>Gammaproteobacteria</taxon>
        <taxon>Oceanospirillales</taxon>
        <taxon>Halomonadaceae</taxon>
        <taxon>Kushneria</taxon>
    </lineage>
</organism>
<dbReference type="RefSeq" id="WP_026351976.1">
    <property type="nucleotide sequence ID" value="NZ_JBHLVX010000002.1"/>
</dbReference>
<evidence type="ECO:0000256" key="4">
    <source>
        <dbReference type="ARBA" id="ARBA00022723"/>
    </source>
</evidence>
<dbReference type="Pfam" id="PF05567">
    <property type="entry name" value="T4P_PilY1"/>
    <property type="match status" value="1"/>
</dbReference>
<evidence type="ECO:0000256" key="2">
    <source>
        <dbReference type="ARBA" id="ARBA00008387"/>
    </source>
</evidence>
<evidence type="ECO:0000313" key="11">
    <source>
        <dbReference type="Proteomes" id="UP001589814"/>
    </source>
</evidence>
<evidence type="ECO:0000256" key="3">
    <source>
        <dbReference type="ARBA" id="ARBA00022558"/>
    </source>
</evidence>
<evidence type="ECO:0000256" key="6">
    <source>
        <dbReference type="ARBA" id="ARBA00023263"/>
    </source>
</evidence>
<name>A0ABV6FYQ3_9GAMM</name>
<comment type="similarity">
    <text evidence="2">Belongs to the PilY1 family.</text>
</comment>
<reference evidence="10 11" key="1">
    <citation type="submission" date="2024-09" db="EMBL/GenBank/DDBJ databases">
        <authorList>
            <person name="Sun Q."/>
            <person name="Mori K."/>
        </authorList>
    </citation>
    <scope>NUCLEOTIDE SEQUENCE [LARGE SCALE GENOMIC DNA]</scope>
    <source>
        <strain evidence="10 11">CCM 7415</strain>
    </source>
</reference>
<feature type="domain" description="PilY1 beta-propeller" evidence="9">
    <location>
        <begin position="526"/>
        <end position="765"/>
    </location>
</feature>
<evidence type="ECO:0000256" key="8">
    <source>
        <dbReference type="SAM" id="SignalP"/>
    </source>
</evidence>
<keyword evidence="8" id="KW-0732">Signal</keyword>
<dbReference type="EMBL" id="JBHLVX010000002">
    <property type="protein sequence ID" value="MFC0266527.1"/>
    <property type="molecule type" value="Genomic_DNA"/>
</dbReference>
<evidence type="ECO:0000313" key="10">
    <source>
        <dbReference type="EMBL" id="MFC0266527.1"/>
    </source>
</evidence>
<evidence type="ECO:0000259" key="9">
    <source>
        <dbReference type="Pfam" id="PF05567"/>
    </source>
</evidence>
<feature type="region of interest" description="Disordered" evidence="7">
    <location>
        <begin position="167"/>
        <end position="187"/>
    </location>
</feature>
<dbReference type="InterPro" id="IPR011047">
    <property type="entry name" value="Quinoprotein_ADH-like_sf"/>
</dbReference>
<evidence type="ECO:0000256" key="7">
    <source>
        <dbReference type="SAM" id="MobiDB-lite"/>
    </source>
</evidence>
<feature type="chain" id="PRO_5046515843" evidence="8">
    <location>
        <begin position="23"/>
        <end position="1030"/>
    </location>
</feature>
<keyword evidence="11" id="KW-1185">Reference proteome</keyword>
<dbReference type="SUPFAM" id="SSF53300">
    <property type="entry name" value="vWA-like"/>
    <property type="match status" value="1"/>
</dbReference>
<evidence type="ECO:0000256" key="5">
    <source>
        <dbReference type="ARBA" id="ARBA00022837"/>
    </source>
</evidence>
<dbReference type="Gene3D" id="3.40.50.410">
    <property type="entry name" value="von Willebrand factor, type A domain"/>
    <property type="match status" value="1"/>
</dbReference>
<proteinExistence type="inferred from homology"/>